<evidence type="ECO:0000313" key="2">
    <source>
        <dbReference type="EMBL" id="KAF7822090.1"/>
    </source>
</evidence>
<organism evidence="2 3">
    <name type="scientific">Senna tora</name>
    <dbReference type="NCBI Taxonomy" id="362788"/>
    <lineage>
        <taxon>Eukaryota</taxon>
        <taxon>Viridiplantae</taxon>
        <taxon>Streptophyta</taxon>
        <taxon>Embryophyta</taxon>
        <taxon>Tracheophyta</taxon>
        <taxon>Spermatophyta</taxon>
        <taxon>Magnoliopsida</taxon>
        <taxon>eudicotyledons</taxon>
        <taxon>Gunneridae</taxon>
        <taxon>Pentapetalae</taxon>
        <taxon>rosids</taxon>
        <taxon>fabids</taxon>
        <taxon>Fabales</taxon>
        <taxon>Fabaceae</taxon>
        <taxon>Caesalpinioideae</taxon>
        <taxon>Cassia clade</taxon>
        <taxon>Senna</taxon>
    </lineage>
</organism>
<gene>
    <name evidence="2" type="ORF">G2W53_027545</name>
</gene>
<reference evidence="2" key="1">
    <citation type="submission" date="2020-09" db="EMBL/GenBank/DDBJ databases">
        <title>Genome-Enabled Discovery of Anthraquinone Biosynthesis in Senna tora.</title>
        <authorList>
            <person name="Kang S.-H."/>
            <person name="Pandey R.P."/>
            <person name="Lee C.-M."/>
            <person name="Sim J.-S."/>
            <person name="Jeong J.-T."/>
            <person name="Choi B.-S."/>
            <person name="Jung M."/>
            <person name="Ginzburg D."/>
            <person name="Zhao K."/>
            <person name="Won S.Y."/>
            <person name="Oh T.-J."/>
            <person name="Yu Y."/>
            <person name="Kim N.-H."/>
            <person name="Lee O.R."/>
            <person name="Lee T.-H."/>
            <person name="Bashyal P."/>
            <person name="Kim T.-S."/>
            <person name="Lee W.-H."/>
            <person name="Kawkins C."/>
            <person name="Kim C.-K."/>
            <person name="Kim J.S."/>
            <person name="Ahn B.O."/>
            <person name="Rhee S.Y."/>
            <person name="Sohng J.K."/>
        </authorList>
    </citation>
    <scope>NUCLEOTIDE SEQUENCE</scope>
    <source>
        <tissue evidence="2">Leaf</tissue>
    </source>
</reference>
<sequence>MMSVAAVASRVSETVRSLTEPTEGDAWEHKHCQSNGGFDNDRWRRNRTEGGDDVLDLRPRFYPLR</sequence>
<name>A0A834THW1_9FABA</name>
<accession>A0A834THW1</accession>
<proteinExistence type="predicted"/>
<feature type="compositionally biased region" description="Polar residues" evidence="1">
    <location>
        <begin position="11"/>
        <end position="20"/>
    </location>
</feature>
<protein>
    <submittedName>
        <fullName evidence="2">Uncharacterized protein</fullName>
    </submittedName>
</protein>
<feature type="region of interest" description="Disordered" evidence="1">
    <location>
        <begin position="1"/>
        <end position="50"/>
    </location>
</feature>
<dbReference type="Proteomes" id="UP000634136">
    <property type="component" value="Unassembled WGS sequence"/>
</dbReference>
<dbReference type="AlphaFoldDB" id="A0A834THW1"/>
<comment type="caution">
    <text evidence="2">The sequence shown here is derived from an EMBL/GenBank/DDBJ whole genome shotgun (WGS) entry which is preliminary data.</text>
</comment>
<dbReference type="EMBL" id="JAAIUW010000008">
    <property type="protein sequence ID" value="KAF7822090.1"/>
    <property type="molecule type" value="Genomic_DNA"/>
</dbReference>
<evidence type="ECO:0000313" key="3">
    <source>
        <dbReference type="Proteomes" id="UP000634136"/>
    </source>
</evidence>
<keyword evidence="3" id="KW-1185">Reference proteome</keyword>
<evidence type="ECO:0000256" key="1">
    <source>
        <dbReference type="SAM" id="MobiDB-lite"/>
    </source>
</evidence>
<feature type="compositionally biased region" description="Basic and acidic residues" evidence="1">
    <location>
        <begin position="39"/>
        <end position="50"/>
    </location>
</feature>